<dbReference type="InterPro" id="IPR017871">
    <property type="entry name" value="ABC_transporter-like_CS"/>
</dbReference>
<dbReference type="GO" id="GO:0016887">
    <property type="term" value="F:ATP hydrolysis activity"/>
    <property type="evidence" value="ECO:0007669"/>
    <property type="project" value="InterPro"/>
</dbReference>
<accession>A0A3D4V746</accession>
<dbReference type="PROSITE" id="PS50893">
    <property type="entry name" value="ABC_TRANSPORTER_2"/>
    <property type="match status" value="1"/>
</dbReference>
<evidence type="ECO:0000259" key="4">
    <source>
        <dbReference type="PROSITE" id="PS50893"/>
    </source>
</evidence>
<dbReference type="InterPro" id="IPR003593">
    <property type="entry name" value="AAA+_ATPase"/>
</dbReference>
<dbReference type="Proteomes" id="UP000264071">
    <property type="component" value="Unassembled WGS sequence"/>
</dbReference>
<proteinExistence type="predicted"/>
<dbReference type="SMART" id="SM00382">
    <property type="entry name" value="AAA"/>
    <property type="match status" value="1"/>
</dbReference>
<keyword evidence="3 5" id="KW-0067">ATP-binding</keyword>
<dbReference type="InterPro" id="IPR027417">
    <property type="entry name" value="P-loop_NTPase"/>
</dbReference>
<dbReference type="SUPFAM" id="SSF52540">
    <property type="entry name" value="P-loop containing nucleoside triphosphate hydrolases"/>
    <property type="match status" value="1"/>
</dbReference>
<evidence type="ECO:0000256" key="3">
    <source>
        <dbReference type="ARBA" id="ARBA00022840"/>
    </source>
</evidence>
<keyword evidence="1" id="KW-0813">Transport</keyword>
<dbReference type="Gene3D" id="3.40.50.300">
    <property type="entry name" value="P-loop containing nucleotide triphosphate hydrolases"/>
    <property type="match status" value="1"/>
</dbReference>
<evidence type="ECO:0000313" key="6">
    <source>
        <dbReference type="Proteomes" id="UP000264071"/>
    </source>
</evidence>
<dbReference type="PANTHER" id="PTHR42939">
    <property type="entry name" value="ABC TRANSPORTER ATP-BINDING PROTEIN ALBC-RELATED"/>
    <property type="match status" value="1"/>
</dbReference>
<sequence length="251" mass="27739">MIEITSLSKRYGSFTAVRSLDLVVPAGELFGFLGPNGAGKTTTMRMIAGILQPTAGIIRIAGHDLRDAPLAAKRALGFIPDRPFIYEKLTGMEFLRFSAGLYGQEGPEVDRRGEELLALFDLEPWRDELVESYSHGMRQKLIIASAFVHRPKVIVVDEPMVGLDPKSSKILKDLFREYTRRGHTVMMSTHTLEVAEGMCDRIGIMQRGELVACGTMHDLQQASGNDDALEDIFLRLTGDGAARDLMEVLDA</sequence>
<reference evidence="5 6" key="1">
    <citation type="journal article" date="2018" name="Nat. Biotechnol.">
        <title>A standardized bacterial taxonomy based on genome phylogeny substantially revises the tree of life.</title>
        <authorList>
            <person name="Parks D.H."/>
            <person name="Chuvochina M."/>
            <person name="Waite D.W."/>
            <person name="Rinke C."/>
            <person name="Skarshewski A."/>
            <person name="Chaumeil P.A."/>
            <person name="Hugenholtz P."/>
        </authorList>
    </citation>
    <scope>NUCLEOTIDE SEQUENCE [LARGE SCALE GENOMIC DNA]</scope>
    <source>
        <strain evidence="5">UBA8844</strain>
    </source>
</reference>
<organism evidence="5 6">
    <name type="scientific">Gemmatimonas aurantiaca</name>
    <dbReference type="NCBI Taxonomy" id="173480"/>
    <lineage>
        <taxon>Bacteria</taxon>
        <taxon>Pseudomonadati</taxon>
        <taxon>Gemmatimonadota</taxon>
        <taxon>Gemmatimonadia</taxon>
        <taxon>Gemmatimonadales</taxon>
        <taxon>Gemmatimonadaceae</taxon>
        <taxon>Gemmatimonas</taxon>
    </lineage>
</organism>
<dbReference type="PANTHER" id="PTHR42939:SF1">
    <property type="entry name" value="ABC TRANSPORTER ATP-BINDING PROTEIN ALBC-RELATED"/>
    <property type="match status" value="1"/>
</dbReference>
<dbReference type="AlphaFoldDB" id="A0A3D4V746"/>
<feature type="domain" description="ABC transporter" evidence="4">
    <location>
        <begin position="2"/>
        <end position="232"/>
    </location>
</feature>
<protein>
    <submittedName>
        <fullName evidence="5">ABC transporter ATP-binding protein</fullName>
    </submittedName>
</protein>
<evidence type="ECO:0000256" key="2">
    <source>
        <dbReference type="ARBA" id="ARBA00022741"/>
    </source>
</evidence>
<dbReference type="InterPro" id="IPR051782">
    <property type="entry name" value="ABC_Transporter_VariousFunc"/>
</dbReference>
<dbReference type="GO" id="GO:0005524">
    <property type="term" value="F:ATP binding"/>
    <property type="evidence" value="ECO:0007669"/>
    <property type="project" value="UniProtKB-KW"/>
</dbReference>
<dbReference type="OMA" id="LRRDMWK"/>
<keyword evidence="2" id="KW-0547">Nucleotide-binding</keyword>
<dbReference type="CDD" id="cd03230">
    <property type="entry name" value="ABC_DR_subfamily_A"/>
    <property type="match status" value="1"/>
</dbReference>
<evidence type="ECO:0000256" key="1">
    <source>
        <dbReference type="ARBA" id="ARBA00022448"/>
    </source>
</evidence>
<dbReference type="InterPro" id="IPR003439">
    <property type="entry name" value="ABC_transporter-like_ATP-bd"/>
</dbReference>
<gene>
    <name evidence="5" type="ORF">DGD08_05445</name>
</gene>
<dbReference type="PROSITE" id="PS00211">
    <property type="entry name" value="ABC_TRANSPORTER_1"/>
    <property type="match status" value="1"/>
</dbReference>
<dbReference type="Pfam" id="PF00005">
    <property type="entry name" value="ABC_tran"/>
    <property type="match status" value="1"/>
</dbReference>
<comment type="caution">
    <text evidence="5">The sequence shown here is derived from an EMBL/GenBank/DDBJ whole genome shotgun (WGS) entry which is preliminary data.</text>
</comment>
<name>A0A3D4V746_9BACT</name>
<dbReference type="EMBL" id="DPIY01000006">
    <property type="protein sequence ID" value="HCT56644.1"/>
    <property type="molecule type" value="Genomic_DNA"/>
</dbReference>
<evidence type="ECO:0000313" key="5">
    <source>
        <dbReference type="EMBL" id="HCT56644.1"/>
    </source>
</evidence>